<proteinExistence type="predicted"/>
<evidence type="ECO:0000313" key="3">
    <source>
        <dbReference type="EMBL" id="MDQ0191591.1"/>
    </source>
</evidence>
<dbReference type="SUPFAM" id="SSF50630">
    <property type="entry name" value="Acid proteases"/>
    <property type="match status" value="1"/>
</dbReference>
<dbReference type="InterPro" id="IPR001995">
    <property type="entry name" value="Peptidase_A2_cat"/>
</dbReference>
<dbReference type="PROSITE" id="PS50175">
    <property type="entry name" value="ASP_PROT_RETROV"/>
    <property type="match status" value="1"/>
</dbReference>
<dbReference type="InterPro" id="IPR021109">
    <property type="entry name" value="Peptidase_aspartic_dom_sf"/>
</dbReference>
<dbReference type="Gene3D" id="2.40.70.10">
    <property type="entry name" value="Acid Proteases"/>
    <property type="match status" value="1"/>
</dbReference>
<organism evidence="3 4">
    <name type="scientific">Alicyclobacillus cycloheptanicus</name>
    <dbReference type="NCBI Taxonomy" id="1457"/>
    <lineage>
        <taxon>Bacteria</taxon>
        <taxon>Bacillati</taxon>
        <taxon>Bacillota</taxon>
        <taxon>Bacilli</taxon>
        <taxon>Bacillales</taxon>
        <taxon>Alicyclobacillaceae</taxon>
        <taxon>Alicyclobacillus</taxon>
    </lineage>
</organism>
<accession>A0ABT9XMP8</accession>
<keyword evidence="1" id="KW-0378">Hydrolase</keyword>
<dbReference type="Proteomes" id="UP001232973">
    <property type="component" value="Unassembled WGS sequence"/>
</dbReference>
<evidence type="ECO:0000313" key="4">
    <source>
        <dbReference type="Proteomes" id="UP001232973"/>
    </source>
</evidence>
<dbReference type="RefSeq" id="WP_274457024.1">
    <property type="nucleotide sequence ID" value="NZ_CP067097.1"/>
</dbReference>
<evidence type="ECO:0000256" key="1">
    <source>
        <dbReference type="ARBA" id="ARBA00022801"/>
    </source>
</evidence>
<protein>
    <recommendedName>
        <fullName evidence="2">Peptidase A2 domain-containing protein</fullName>
    </recommendedName>
</protein>
<dbReference type="EMBL" id="JAUSTP010000058">
    <property type="protein sequence ID" value="MDQ0191591.1"/>
    <property type="molecule type" value="Genomic_DNA"/>
</dbReference>
<sequence length="129" mass="14195">MRVKYREGLLFTTVTLTHGGHTLAVSDVIVDTGAAQSLISTDAVDEIFQRYEPSDKLVTLGGIGGDAVSVRRKIDLVQLDDFSARDFFIDFASMAMHPGINGLLGMDILTAGRYTIDLGDMRVWRDTDR</sequence>
<keyword evidence="4" id="KW-1185">Reference proteome</keyword>
<dbReference type="Pfam" id="PF13650">
    <property type="entry name" value="Asp_protease_2"/>
    <property type="match status" value="1"/>
</dbReference>
<gene>
    <name evidence="3" type="ORF">J2S03_003462</name>
</gene>
<feature type="domain" description="Peptidase A2" evidence="2">
    <location>
        <begin position="26"/>
        <end position="108"/>
    </location>
</feature>
<comment type="caution">
    <text evidence="3">The sequence shown here is derived from an EMBL/GenBank/DDBJ whole genome shotgun (WGS) entry which is preliminary data.</text>
</comment>
<reference evidence="3 4" key="1">
    <citation type="submission" date="2023-07" db="EMBL/GenBank/DDBJ databases">
        <title>Genomic Encyclopedia of Type Strains, Phase IV (KMG-IV): sequencing the most valuable type-strain genomes for metagenomic binning, comparative biology and taxonomic classification.</title>
        <authorList>
            <person name="Goeker M."/>
        </authorList>
    </citation>
    <scope>NUCLEOTIDE SEQUENCE [LARGE SCALE GENOMIC DNA]</scope>
    <source>
        <strain evidence="3 4">DSM 4006</strain>
    </source>
</reference>
<evidence type="ECO:0000259" key="2">
    <source>
        <dbReference type="PROSITE" id="PS50175"/>
    </source>
</evidence>
<name>A0ABT9XMP8_9BACL</name>